<gene>
    <name evidence="1" type="ORF">CQA69_07120</name>
</gene>
<reference evidence="1 2" key="1">
    <citation type="submission" date="2018-05" db="EMBL/GenBank/DDBJ databases">
        <title>Novel Campyloabacter and Helicobacter Species and Strains.</title>
        <authorList>
            <person name="Mannion A.J."/>
            <person name="Shen Z."/>
            <person name="Fox J.G."/>
        </authorList>
    </citation>
    <scope>NUCLEOTIDE SEQUENCE [LARGE SCALE GENOMIC DNA]</scope>
    <source>
        <strain evidence="2">MIT17-664</strain>
    </source>
</reference>
<evidence type="ECO:0000313" key="1">
    <source>
        <dbReference type="EMBL" id="TKX29935.1"/>
    </source>
</evidence>
<sequence length="306" mass="35553">MKKIFCILSFFYLFSYAYELKINSNITALKLGEQNLYIGTEKGEILKYNIQDKSLKKLLSLPKIKDYYGDNFAKIYNIDLNHNTLLILSEGDFGNKNLSFYNKKLTIKKLQEQSVKKVFFIDNNTFLFVLLDSEIILVDHNLKKIKEFQFSHSSLSDAVLNEDKTQLVAGFESGEVKLFDLKKWKILKNYDEIHKDNIYQVDFKKNIILSCGTDRRLGIVKNNKQYFLQKDFLIYTCALSPSGKFAIYSDNEAEISEIFNTNNFNSIAKFHNAGMMSEFIIFINENEFIISGFGDKILFRSVDESL</sequence>
<dbReference type="InterPro" id="IPR036322">
    <property type="entry name" value="WD40_repeat_dom_sf"/>
</dbReference>
<dbReference type="Gene3D" id="2.130.10.10">
    <property type="entry name" value="YVTN repeat-like/Quinoprotein amine dehydrogenase"/>
    <property type="match status" value="1"/>
</dbReference>
<dbReference type="EMBL" id="NXLZ01000012">
    <property type="protein sequence ID" value="TKX29935.1"/>
    <property type="molecule type" value="Genomic_DNA"/>
</dbReference>
<keyword evidence="2" id="KW-1185">Reference proteome</keyword>
<protein>
    <submittedName>
        <fullName evidence="1">NapL protein</fullName>
    </submittedName>
</protein>
<name>A0A4U7BIG5_9BACT</name>
<dbReference type="RefSeq" id="WP_137621088.1">
    <property type="nucleotide sequence ID" value="NZ_NXLZ01000012.1"/>
</dbReference>
<dbReference type="AlphaFoldDB" id="A0A4U7BIG5"/>
<comment type="caution">
    <text evidence="1">The sequence shown here is derived from an EMBL/GenBank/DDBJ whole genome shotgun (WGS) entry which is preliminary data.</text>
</comment>
<dbReference type="SUPFAM" id="SSF50978">
    <property type="entry name" value="WD40 repeat-like"/>
    <property type="match status" value="1"/>
</dbReference>
<accession>A0A4U7BIG5</accession>
<dbReference type="InterPro" id="IPR015943">
    <property type="entry name" value="WD40/YVTN_repeat-like_dom_sf"/>
</dbReference>
<dbReference type="OrthoDB" id="11703at2"/>
<proteinExistence type="predicted"/>
<dbReference type="Proteomes" id="UP000308838">
    <property type="component" value="Unassembled WGS sequence"/>
</dbReference>
<organism evidence="1 2">
    <name type="scientific">Campylobacter estrildidarum</name>
    <dbReference type="NCBI Taxonomy" id="2510189"/>
    <lineage>
        <taxon>Bacteria</taxon>
        <taxon>Pseudomonadati</taxon>
        <taxon>Campylobacterota</taxon>
        <taxon>Epsilonproteobacteria</taxon>
        <taxon>Campylobacterales</taxon>
        <taxon>Campylobacteraceae</taxon>
        <taxon>Campylobacter</taxon>
    </lineage>
</organism>
<evidence type="ECO:0000313" key="2">
    <source>
        <dbReference type="Proteomes" id="UP000308838"/>
    </source>
</evidence>